<protein>
    <submittedName>
        <fullName evidence="1">15847_t:CDS:1</fullName>
    </submittedName>
</protein>
<dbReference type="Proteomes" id="UP000789702">
    <property type="component" value="Unassembled WGS sequence"/>
</dbReference>
<feature type="non-terminal residue" evidence="1">
    <location>
        <position position="1"/>
    </location>
</feature>
<name>A0ACA9ML87_9GLOM</name>
<evidence type="ECO:0000313" key="1">
    <source>
        <dbReference type="EMBL" id="CAG8598570.1"/>
    </source>
</evidence>
<proteinExistence type="predicted"/>
<organism evidence="1 2">
    <name type="scientific">Dentiscutata heterogama</name>
    <dbReference type="NCBI Taxonomy" id="1316150"/>
    <lineage>
        <taxon>Eukaryota</taxon>
        <taxon>Fungi</taxon>
        <taxon>Fungi incertae sedis</taxon>
        <taxon>Mucoromycota</taxon>
        <taxon>Glomeromycotina</taxon>
        <taxon>Glomeromycetes</taxon>
        <taxon>Diversisporales</taxon>
        <taxon>Gigasporaceae</taxon>
        <taxon>Dentiscutata</taxon>
    </lineage>
</organism>
<sequence length="105" mass="12145">DVSANENLNNPITCKGPTTDSDKGKQPIYELKTYSKHSSDKKLENTNATNKTNRPSNNNKKIERNEDRQKRNPRTDIQRYKKPLDKDTRISIQNKNKTSNKKNSN</sequence>
<evidence type="ECO:0000313" key="2">
    <source>
        <dbReference type="Proteomes" id="UP000789702"/>
    </source>
</evidence>
<comment type="caution">
    <text evidence="1">The sequence shown here is derived from an EMBL/GenBank/DDBJ whole genome shotgun (WGS) entry which is preliminary data.</text>
</comment>
<keyword evidence="2" id="KW-1185">Reference proteome</keyword>
<gene>
    <name evidence="1" type="ORF">DHETER_LOCUS7152</name>
</gene>
<accession>A0ACA9ML87</accession>
<reference evidence="1" key="1">
    <citation type="submission" date="2021-06" db="EMBL/GenBank/DDBJ databases">
        <authorList>
            <person name="Kallberg Y."/>
            <person name="Tangrot J."/>
            <person name="Rosling A."/>
        </authorList>
    </citation>
    <scope>NUCLEOTIDE SEQUENCE</scope>
    <source>
        <strain evidence="1">IL203A</strain>
    </source>
</reference>
<dbReference type="EMBL" id="CAJVPU010009800">
    <property type="protein sequence ID" value="CAG8598570.1"/>
    <property type="molecule type" value="Genomic_DNA"/>
</dbReference>